<protein>
    <submittedName>
        <fullName evidence="13">Pro-neuregulin-2, membrane-bound isoform isoform X1</fullName>
    </submittedName>
</protein>
<feature type="domain" description="Neuregulin 2 N-terminal" evidence="12">
    <location>
        <begin position="61"/>
        <end position="150"/>
    </location>
</feature>
<evidence type="ECO:0000256" key="3">
    <source>
        <dbReference type="ARBA" id="ARBA00022475"/>
    </source>
</evidence>
<evidence type="ECO:0000313" key="13">
    <source>
        <dbReference type="EMBL" id="KAF5908905.1"/>
    </source>
</evidence>
<evidence type="ECO:0000313" key="14">
    <source>
        <dbReference type="Proteomes" id="UP000727407"/>
    </source>
</evidence>
<dbReference type="GO" id="GO:0005615">
    <property type="term" value="C:extracellular space"/>
    <property type="evidence" value="ECO:0007669"/>
    <property type="project" value="TreeGrafter"/>
</dbReference>
<name>A0A8J4U8C7_CLAMG</name>
<dbReference type="GO" id="GO:0005886">
    <property type="term" value="C:plasma membrane"/>
    <property type="evidence" value="ECO:0007669"/>
    <property type="project" value="UniProtKB-SubCell"/>
</dbReference>
<keyword evidence="8" id="KW-0339">Growth factor</keyword>
<dbReference type="GO" id="GO:0048513">
    <property type="term" value="P:animal organ development"/>
    <property type="evidence" value="ECO:0007669"/>
    <property type="project" value="TreeGrafter"/>
</dbReference>
<comment type="subcellular location">
    <subcellularLocation>
        <location evidence="1">Cell membrane</location>
        <topology evidence="1">Single-pass type I membrane protein</topology>
    </subcellularLocation>
    <subcellularLocation>
        <location evidence="2">Secreted</location>
    </subcellularLocation>
</comment>
<dbReference type="EMBL" id="QNUK01000009">
    <property type="protein sequence ID" value="KAF5908905.1"/>
    <property type="molecule type" value="Genomic_DNA"/>
</dbReference>
<dbReference type="GO" id="GO:0007399">
    <property type="term" value="P:nervous system development"/>
    <property type="evidence" value="ECO:0007669"/>
    <property type="project" value="InterPro"/>
</dbReference>
<dbReference type="PANTHER" id="PTHR11100:SF20">
    <property type="entry name" value="PRO-NEUREGULIN-2, MEMBRANE-BOUND ISOFORM"/>
    <property type="match status" value="1"/>
</dbReference>
<evidence type="ECO:0000256" key="10">
    <source>
        <dbReference type="ARBA" id="ARBA00023157"/>
    </source>
</evidence>
<proteinExistence type="predicted"/>
<gene>
    <name evidence="13" type="primary">nrg2</name>
    <name evidence="13" type="ORF">DAT39_001292</name>
</gene>
<dbReference type="AlphaFoldDB" id="A0A8J4U8C7"/>
<keyword evidence="9" id="KW-0472">Membrane</keyword>
<dbReference type="OrthoDB" id="6127080at2759"/>
<keyword evidence="4" id="KW-0964">Secreted</keyword>
<evidence type="ECO:0000256" key="4">
    <source>
        <dbReference type="ARBA" id="ARBA00022525"/>
    </source>
</evidence>
<keyword evidence="6" id="KW-0812">Transmembrane</keyword>
<evidence type="ECO:0000259" key="12">
    <source>
        <dbReference type="Pfam" id="PF25518"/>
    </source>
</evidence>
<dbReference type="GO" id="GO:0008083">
    <property type="term" value="F:growth factor activity"/>
    <property type="evidence" value="ECO:0007669"/>
    <property type="project" value="UniProtKB-KW"/>
</dbReference>
<evidence type="ECO:0000256" key="5">
    <source>
        <dbReference type="ARBA" id="ARBA00022536"/>
    </source>
</evidence>
<evidence type="ECO:0000256" key="8">
    <source>
        <dbReference type="ARBA" id="ARBA00023030"/>
    </source>
</evidence>
<evidence type="ECO:0000256" key="9">
    <source>
        <dbReference type="ARBA" id="ARBA00023136"/>
    </source>
</evidence>
<keyword evidence="3" id="KW-1003">Cell membrane</keyword>
<dbReference type="GO" id="GO:0035556">
    <property type="term" value="P:intracellular signal transduction"/>
    <property type="evidence" value="ECO:0007669"/>
    <property type="project" value="TreeGrafter"/>
</dbReference>
<keyword evidence="10" id="KW-1015">Disulfide bond</keyword>
<dbReference type="Pfam" id="PF25518">
    <property type="entry name" value="NRG2_N"/>
    <property type="match status" value="1"/>
</dbReference>
<dbReference type="PANTHER" id="PTHR11100">
    <property type="entry name" value="HEREGULIN-NEUREGULIN FAMILY MEMBER"/>
    <property type="match status" value="1"/>
</dbReference>
<organism evidence="13 14">
    <name type="scientific">Clarias magur</name>
    <name type="common">Asian catfish</name>
    <name type="synonym">Macropteronotus magur</name>
    <dbReference type="NCBI Taxonomy" id="1594786"/>
    <lineage>
        <taxon>Eukaryota</taxon>
        <taxon>Metazoa</taxon>
        <taxon>Chordata</taxon>
        <taxon>Craniata</taxon>
        <taxon>Vertebrata</taxon>
        <taxon>Euteleostomi</taxon>
        <taxon>Actinopterygii</taxon>
        <taxon>Neopterygii</taxon>
        <taxon>Teleostei</taxon>
        <taxon>Ostariophysi</taxon>
        <taxon>Siluriformes</taxon>
        <taxon>Clariidae</taxon>
        <taxon>Clarias</taxon>
    </lineage>
</organism>
<evidence type="ECO:0000256" key="1">
    <source>
        <dbReference type="ARBA" id="ARBA00004251"/>
    </source>
</evidence>
<keyword evidence="14" id="KW-1185">Reference proteome</keyword>
<evidence type="ECO:0000256" key="7">
    <source>
        <dbReference type="ARBA" id="ARBA00022989"/>
    </source>
</evidence>
<dbReference type="InterPro" id="IPR040180">
    <property type="entry name" value="Neuregulin"/>
</dbReference>
<feature type="non-terminal residue" evidence="13">
    <location>
        <position position="168"/>
    </location>
</feature>
<keyword evidence="5" id="KW-0245">EGF-like domain</keyword>
<accession>A0A8J4U8C7</accession>
<comment type="caution">
    <text evidence="13">The sequence shown here is derived from an EMBL/GenBank/DDBJ whole genome shotgun (WGS) entry which is preliminary data.</text>
</comment>
<evidence type="ECO:0000256" key="11">
    <source>
        <dbReference type="SAM" id="MobiDB-lite"/>
    </source>
</evidence>
<dbReference type="Proteomes" id="UP000727407">
    <property type="component" value="Unassembled WGS sequence"/>
</dbReference>
<reference evidence="13" key="1">
    <citation type="submission" date="2020-07" db="EMBL/GenBank/DDBJ databases">
        <title>Clarias magur genome sequencing, assembly and annotation.</title>
        <authorList>
            <person name="Kushwaha B."/>
            <person name="Kumar R."/>
            <person name="Das P."/>
            <person name="Joshi C.G."/>
            <person name="Kumar D."/>
            <person name="Nagpure N.S."/>
            <person name="Pandey M."/>
            <person name="Agarwal S."/>
            <person name="Srivastava S."/>
            <person name="Singh M."/>
            <person name="Sahoo L."/>
            <person name="Jayasankar P."/>
            <person name="Meher P.K."/>
            <person name="Koringa P.G."/>
            <person name="Iquebal M.A."/>
            <person name="Das S.P."/>
            <person name="Bit A."/>
            <person name="Patnaik S."/>
            <person name="Patel N."/>
            <person name="Shah T.M."/>
            <person name="Hinsu A."/>
            <person name="Jena J.K."/>
        </authorList>
    </citation>
    <scope>NUCLEOTIDE SEQUENCE</scope>
    <source>
        <strain evidence="13">CIFAMagur01</strain>
        <tissue evidence="13">Testis</tissue>
    </source>
</reference>
<keyword evidence="7" id="KW-1133">Transmembrane helix</keyword>
<evidence type="ECO:0000256" key="2">
    <source>
        <dbReference type="ARBA" id="ARBA00004613"/>
    </source>
</evidence>
<dbReference type="InterPro" id="IPR057909">
    <property type="entry name" value="NRG2_N"/>
</dbReference>
<feature type="region of interest" description="Disordered" evidence="11">
    <location>
        <begin position="1"/>
        <end position="28"/>
    </location>
</feature>
<evidence type="ECO:0000256" key="6">
    <source>
        <dbReference type="ARBA" id="ARBA00022692"/>
    </source>
</evidence>
<sequence>MDTSAGSAAPPCYRSPFAARPSPRRAKAGGMRLEPVPFSMLVIGVAFACHSPSPSSLRERARHSAVVIEGRVQSAPHNASGAEPYRVDVKVLDVWPRHSGGLEREQLVTVRELGPTSGPCARVLNDHRYIFFMDPTDEPLVFRASYAPLEASGKDLKKDVGKILCEDC</sequence>